<dbReference type="OrthoDB" id="79871at2759"/>
<keyword evidence="4" id="KW-1185">Reference proteome</keyword>
<evidence type="ECO:0000256" key="2">
    <source>
        <dbReference type="SAM" id="MobiDB-lite"/>
    </source>
</evidence>
<dbReference type="EMBL" id="KV924294">
    <property type="protein sequence ID" value="PIO38082.1"/>
    <property type="molecule type" value="Genomic_DNA"/>
</dbReference>
<dbReference type="GO" id="GO:0005737">
    <property type="term" value="C:cytoplasm"/>
    <property type="evidence" value="ECO:0007669"/>
    <property type="project" value="TreeGrafter"/>
</dbReference>
<reference evidence="4" key="1">
    <citation type="journal article" date="2017" name="Nat. Commun.">
        <title>The North American bullfrog draft genome provides insight into hormonal regulation of long noncoding RNA.</title>
        <authorList>
            <person name="Hammond S.A."/>
            <person name="Warren R.L."/>
            <person name="Vandervalk B.P."/>
            <person name="Kucuk E."/>
            <person name="Khan H."/>
            <person name="Gibb E.A."/>
            <person name="Pandoh P."/>
            <person name="Kirk H."/>
            <person name="Zhao Y."/>
            <person name="Jones M."/>
            <person name="Mungall A.J."/>
            <person name="Coope R."/>
            <person name="Pleasance S."/>
            <person name="Moore R.A."/>
            <person name="Holt R.A."/>
            <person name="Round J.M."/>
            <person name="Ohora S."/>
            <person name="Walle B.V."/>
            <person name="Veldhoen N."/>
            <person name="Helbing C.C."/>
            <person name="Birol I."/>
        </authorList>
    </citation>
    <scope>NUCLEOTIDE SEQUENCE [LARGE SCALE GENOMIC DNA]</scope>
</reference>
<evidence type="ECO:0000256" key="1">
    <source>
        <dbReference type="ARBA" id="ARBA00023054"/>
    </source>
</evidence>
<dbReference type="Proteomes" id="UP000228934">
    <property type="component" value="Unassembled WGS sequence"/>
</dbReference>
<feature type="region of interest" description="Disordered" evidence="2">
    <location>
        <begin position="109"/>
        <end position="130"/>
    </location>
</feature>
<dbReference type="AlphaFoldDB" id="A0A2G9SDA4"/>
<protein>
    <submittedName>
        <fullName evidence="3">Uncharacterized protein</fullName>
    </submittedName>
</protein>
<sequence length="171" mass="20078">MSDYNYEVYKQAAKASIEAEQMYRQHARHGLNEIFTDICTHHEDTQLRQESDTDLESARVQHEIELAVKLLEKDILEKQDTLIGLKEQLEEVKAINFEMYQKMQCSEEEAKKRDVNDGQDGKSTQMSACRKPYEERLSSEVWIWYSKCQAEDDHARKLQLKRQISSSDVES</sequence>
<keyword evidence="1" id="KW-0175">Coiled coil</keyword>
<gene>
    <name evidence="3" type="ORF">AB205_0163790</name>
</gene>
<evidence type="ECO:0000313" key="3">
    <source>
        <dbReference type="EMBL" id="PIO38082.1"/>
    </source>
</evidence>
<organism evidence="3 4">
    <name type="scientific">Aquarana catesbeiana</name>
    <name type="common">American bullfrog</name>
    <name type="synonym">Rana catesbeiana</name>
    <dbReference type="NCBI Taxonomy" id="8400"/>
    <lineage>
        <taxon>Eukaryota</taxon>
        <taxon>Metazoa</taxon>
        <taxon>Chordata</taxon>
        <taxon>Craniata</taxon>
        <taxon>Vertebrata</taxon>
        <taxon>Euteleostomi</taxon>
        <taxon>Amphibia</taxon>
        <taxon>Batrachia</taxon>
        <taxon>Anura</taxon>
        <taxon>Neobatrachia</taxon>
        <taxon>Ranoidea</taxon>
        <taxon>Ranidae</taxon>
        <taxon>Aquarana</taxon>
    </lineage>
</organism>
<accession>A0A2G9SDA4</accession>
<name>A0A2G9SDA4_AQUCT</name>
<dbReference type="InterPro" id="IPR047335">
    <property type="entry name" value="RUFY1-3"/>
</dbReference>
<proteinExistence type="predicted"/>
<dbReference type="PANTHER" id="PTHR45956">
    <property type="entry name" value="RUN AND FYVE DOMAIN-CONTAINING PROTEIN 2-LIKE PROTEIN"/>
    <property type="match status" value="1"/>
</dbReference>
<evidence type="ECO:0000313" key="4">
    <source>
        <dbReference type="Proteomes" id="UP000228934"/>
    </source>
</evidence>
<dbReference type="PANTHER" id="PTHR45956:SF3">
    <property type="entry name" value="RUN AND FYVE DOMAIN-CONTAINING PROTEIN 2"/>
    <property type="match status" value="1"/>
</dbReference>
<feature type="compositionally biased region" description="Basic and acidic residues" evidence="2">
    <location>
        <begin position="109"/>
        <end position="120"/>
    </location>
</feature>